<name>A0ACC0XC00_9ROSI</name>
<reference evidence="2" key="1">
    <citation type="journal article" date="2023" name="G3 (Bethesda)">
        <title>Genome assembly and association tests identify interacting loci associated with vigor, precocity, and sex in interspecific pistachio rootstocks.</title>
        <authorList>
            <person name="Palmer W."/>
            <person name="Jacygrad E."/>
            <person name="Sagayaradj S."/>
            <person name="Cavanaugh K."/>
            <person name="Han R."/>
            <person name="Bertier L."/>
            <person name="Beede B."/>
            <person name="Kafkas S."/>
            <person name="Golino D."/>
            <person name="Preece J."/>
            <person name="Michelmore R."/>
        </authorList>
    </citation>
    <scope>NUCLEOTIDE SEQUENCE [LARGE SCALE GENOMIC DNA]</scope>
</reference>
<organism evidence="1 2">
    <name type="scientific">Pistacia integerrima</name>
    <dbReference type="NCBI Taxonomy" id="434235"/>
    <lineage>
        <taxon>Eukaryota</taxon>
        <taxon>Viridiplantae</taxon>
        <taxon>Streptophyta</taxon>
        <taxon>Embryophyta</taxon>
        <taxon>Tracheophyta</taxon>
        <taxon>Spermatophyta</taxon>
        <taxon>Magnoliopsida</taxon>
        <taxon>eudicotyledons</taxon>
        <taxon>Gunneridae</taxon>
        <taxon>Pentapetalae</taxon>
        <taxon>rosids</taxon>
        <taxon>malvids</taxon>
        <taxon>Sapindales</taxon>
        <taxon>Anacardiaceae</taxon>
        <taxon>Pistacia</taxon>
    </lineage>
</organism>
<comment type="caution">
    <text evidence="1">The sequence shown here is derived from an EMBL/GenBank/DDBJ whole genome shotgun (WGS) entry which is preliminary data.</text>
</comment>
<dbReference type="EMBL" id="CM047748">
    <property type="protein sequence ID" value="KAJ0014550.1"/>
    <property type="molecule type" value="Genomic_DNA"/>
</dbReference>
<accession>A0ACC0XC00</accession>
<gene>
    <name evidence="1" type="ORF">Pint_20337</name>
</gene>
<proteinExistence type="predicted"/>
<dbReference type="Proteomes" id="UP001163603">
    <property type="component" value="Chromosome 13"/>
</dbReference>
<evidence type="ECO:0000313" key="1">
    <source>
        <dbReference type="EMBL" id="KAJ0014550.1"/>
    </source>
</evidence>
<keyword evidence="2" id="KW-1185">Reference proteome</keyword>
<sequence>MTSLLIGDVFSTTSNFSFNQAGGLNLLNIHANEFIFEESLSTGEIVKKVESPTDKVRAFNNIVQNYGSGRKKLTVYIGDSVGDLLCLLKADIGIVIGSSSSLRRVGSQFGVSFVPLYPALVKKQKQYVEGSSGNWKGLSGILYTVSSWAEVHAFILGW</sequence>
<protein>
    <submittedName>
        <fullName evidence="1">Uncharacterized protein</fullName>
    </submittedName>
</protein>
<evidence type="ECO:0000313" key="2">
    <source>
        <dbReference type="Proteomes" id="UP001163603"/>
    </source>
</evidence>